<dbReference type="OrthoDB" id="110209at2"/>
<evidence type="ECO:0000256" key="7">
    <source>
        <dbReference type="ARBA" id="ARBA00047464"/>
    </source>
</evidence>
<dbReference type="GO" id="GO:0008883">
    <property type="term" value="F:glutamyl-tRNA reductase activity"/>
    <property type="evidence" value="ECO:0007669"/>
    <property type="project" value="UniProtKB-UniRule"/>
</dbReference>
<dbReference type="Pfam" id="PF05201">
    <property type="entry name" value="GlutR_N"/>
    <property type="match status" value="1"/>
</dbReference>
<dbReference type="PANTHER" id="PTHR43013:SF1">
    <property type="entry name" value="GLUTAMYL-TRNA REDUCTASE"/>
    <property type="match status" value="1"/>
</dbReference>
<comment type="similarity">
    <text evidence="2 8">Belongs to the glutamyl-tRNA reductase family.</text>
</comment>
<reference evidence="17 18" key="1">
    <citation type="journal article" date="2014" name="Genome Announc.">
        <title>Draft genome sequences of eight enterohepatic helicobacter species isolated from both laboratory and wild rodents.</title>
        <authorList>
            <person name="Sheh A."/>
            <person name="Shen Z."/>
            <person name="Fox J.G."/>
        </authorList>
    </citation>
    <scope>NUCLEOTIDE SEQUENCE [LARGE SCALE GENOMIC DNA]</scope>
    <source>
        <strain evidence="17 18">ST1</strain>
    </source>
</reference>
<dbReference type="STRING" id="216.LS73_05250"/>
<feature type="domain" description="Glutamyl-tRNA reductase N-terminal" evidence="15">
    <location>
        <begin position="5"/>
        <end position="162"/>
    </location>
</feature>
<organism evidence="16 19">
    <name type="scientific">Helicobacter muridarum</name>
    <dbReference type="NCBI Taxonomy" id="216"/>
    <lineage>
        <taxon>Bacteria</taxon>
        <taxon>Pseudomonadati</taxon>
        <taxon>Campylobacterota</taxon>
        <taxon>Epsilonproteobacteria</taxon>
        <taxon>Campylobacterales</taxon>
        <taxon>Helicobacteraceae</taxon>
        <taxon>Helicobacter</taxon>
    </lineage>
</organism>
<protein>
    <recommendedName>
        <fullName evidence="3 8">Glutamyl-tRNA reductase</fullName>
        <shortName evidence="8">GluTR</shortName>
        <ecNumber evidence="3 8">1.2.1.70</ecNumber>
    </recommendedName>
</protein>
<dbReference type="AlphaFoldDB" id="A0A099TZG9"/>
<dbReference type="InterPro" id="IPR036343">
    <property type="entry name" value="GluRdtase_N_sf"/>
</dbReference>
<dbReference type="Gene3D" id="3.40.50.720">
    <property type="entry name" value="NAD(P)-binding Rossmann-like Domain"/>
    <property type="match status" value="1"/>
</dbReference>
<evidence type="ECO:0000259" key="14">
    <source>
        <dbReference type="Pfam" id="PF01488"/>
    </source>
</evidence>
<dbReference type="HAMAP" id="MF_00087">
    <property type="entry name" value="Glu_tRNA_reductase"/>
    <property type="match status" value="1"/>
</dbReference>
<feature type="binding site" evidence="8 11">
    <location>
        <begin position="228"/>
        <end position="233"/>
    </location>
    <ligand>
        <name>NADP(+)</name>
        <dbReference type="ChEBI" id="CHEBI:58349"/>
    </ligand>
</feature>
<evidence type="ECO:0000256" key="1">
    <source>
        <dbReference type="ARBA" id="ARBA00005059"/>
    </source>
</evidence>
<evidence type="ECO:0000259" key="15">
    <source>
        <dbReference type="Pfam" id="PF05201"/>
    </source>
</evidence>
<evidence type="ECO:0000256" key="6">
    <source>
        <dbReference type="ARBA" id="ARBA00023244"/>
    </source>
</evidence>
<keyword evidence="5 8" id="KW-0560">Oxidoreductase</keyword>
<dbReference type="InterPro" id="IPR036291">
    <property type="entry name" value="NAD(P)-bd_dom_sf"/>
</dbReference>
<feature type="binding site" evidence="8 10">
    <location>
        <begin position="120"/>
        <end position="122"/>
    </location>
    <ligand>
        <name>substrate</name>
    </ligand>
</feature>
<evidence type="ECO:0000313" key="17">
    <source>
        <dbReference type="EMBL" id="TLD99840.1"/>
    </source>
</evidence>
<dbReference type="UniPathway" id="UPA00251">
    <property type="reaction ID" value="UER00316"/>
</dbReference>
<dbReference type="InterPro" id="IPR015895">
    <property type="entry name" value="4pyrrol_synth_GluRdtase_N"/>
</dbReference>
<dbReference type="PANTHER" id="PTHR43013">
    <property type="entry name" value="GLUTAMYL-TRNA REDUCTASE"/>
    <property type="match status" value="1"/>
</dbReference>
<proteinExistence type="inferred from homology"/>
<dbReference type="Gene3D" id="3.30.460.30">
    <property type="entry name" value="Glutamyl-tRNA reductase, N-terminal domain"/>
    <property type="match status" value="1"/>
</dbReference>
<evidence type="ECO:0000256" key="3">
    <source>
        <dbReference type="ARBA" id="ARBA00012970"/>
    </source>
</evidence>
<dbReference type="Pfam" id="PF01488">
    <property type="entry name" value="Shikimate_DH"/>
    <property type="match status" value="1"/>
</dbReference>
<dbReference type="PIRSF" id="PIRSF000445">
    <property type="entry name" value="4pyrrol_synth_GluRdtase"/>
    <property type="match status" value="1"/>
</dbReference>
<comment type="domain">
    <text evidence="8">Possesses an unusual extended V-shaped dimeric structure with each monomer consisting of three distinct domains arranged along a curved 'spinal' alpha-helix. The N-terminal catalytic domain specifically recognizes the glutamate moiety of the substrate. The second domain is the NADPH-binding domain, and the third C-terminal domain is responsible for dimerization.</text>
</comment>
<dbReference type="InterPro" id="IPR000343">
    <property type="entry name" value="4pyrrol_synth_GluRdtase"/>
</dbReference>
<dbReference type="SUPFAM" id="SSF69742">
    <property type="entry name" value="Glutamyl tRNA-reductase catalytic, N-terminal domain"/>
    <property type="match status" value="1"/>
</dbReference>
<dbReference type="EC" id="1.2.1.70" evidence="3 8"/>
<evidence type="ECO:0000256" key="10">
    <source>
        <dbReference type="PIRSR" id="PIRSR000445-2"/>
    </source>
</evidence>
<evidence type="ECO:0000259" key="13">
    <source>
        <dbReference type="Pfam" id="PF00745"/>
    </source>
</evidence>
<evidence type="ECO:0000256" key="12">
    <source>
        <dbReference type="PIRSR" id="PIRSR000445-4"/>
    </source>
</evidence>
<dbReference type="GO" id="GO:0019353">
    <property type="term" value="P:protoporphyrinogen IX biosynthetic process from glutamate"/>
    <property type="evidence" value="ECO:0007669"/>
    <property type="project" value="TreeGrafter"/>
</dbReference>
<comment type="subunit">
    <text evidence="8">Homodimer.</text>
</comment>
<dbReference type="EMBL" id="JRPD02000014">
    <property type="protein sequence ID" value="TLD99840.1"/>
    <property type="molecule type" value="Genomic_DNA"/>
</dbReference>
<evidence type="ECO:0000313" key="16">
    <source>
        <dbReference type="EMBL" id="STQ86951.1"/>
    </source>
</evidence>
<feature type="domain" description="Quinate/shikimate 5-dehydrogenase/glutamyl-tRNA reductase" evidence="14">
    <location>
        <begin position="221"/>
        <end position="336"/>
    </location>
</feature>
<keyword evidence="19" id="KW-1185">Reference proteome</keyword>
<dbReference type="InterPro" id="IPR015896">
    <property type="entry name" value="4pyrrol_synth_GluRdtase_dimer"/>
</dbReference>
<dbReference type="EMBL" id="UGJE01000002">
    <property type="protein sequence ID" value="STQ86951.1"/>
    <property type="molecule type" value="Genomic_DNA"/>
</dbReference>
<evidence type="ECO:0000256" key="4">
    <source>
        <dbReference type="ARBA" id="ARBA00022857"/>
    </source>
</evidence>
<dbReference type="Proteomes" id="UP000255139">
    <property type="component" value="Unassembled WGS sequence"/>
</dbReference>
<feature type="binding site" evidence="8 10">
    <location>
        <position position="126"/>
    </location>
    <ligand>
        <name>substrate</name>
    </ligand>
</feature>
<accession>A0A099TZG9</accession>
<gene>
    <name evidence="8 16" type="primary">hemA</name>
    <name evidence="17" type="ORF">LS73_006555</name>
    <name evidence="16" type="ORF">NCTC12714_01762</name>
</gene>
<name>A0A099TZG9_9HELI</name>
<evidence type="ECO:0000313" key="19">
    <source>
        <dbReference type="Proteomes" id="UP000255139"/>
    </source>
</evidence>
<feature type="binding site" evidence="8 10">
    <location>
        <position position="115"/>
    </location>
    <ligand>
        <name>substrate</name>
    </ligand>
</feature>
<evidence type="ECO:0000256" key="8">
    <source>
        <dbReference type="HAMAP-Rule" id="MF_00087"/>
    </source>
</evidence>
<reference evidence="16 19" key="2">
    <citation type="submission" date="2018-06" db="EMBL/GenBank/DDBJ databases">
        <authorList>
            <consortium name="Pathogen Informatics"/>
            <person name="Doyle S."/>
        </authorList>
    </citation>
    <scope>NUCLEOTIDE SEQUENCE [LARGE SCALE GENOMIC DNA]</scope>
    <source>
        <strain evidence="16 19">NCTC12714</strain>
    </source>
</reference>
<evidence type="ECO:0000256" key="9">
    <source>
        <dbReference type="PIRSR" id="PIRSR000445-1"/>
    </source>
</evidence>
<evidence type="ECO:0000256" key="11">
    <source>
        <dbReference type="PIRSR" id="PIRSR000445-3"/>
    </source>
</evidence>
<dbReference type="GO" id="GO:0050661">
    <property type="term" value="F:NADP binding"/>
    <property type="evidence" value="ECO:0007669"/>
    <property type="project" value="InterPro"/>
</dbReference>
<comment type="miscellaneous">
    <text evidence="8">During catalysis, the active site Cys acts as a nucleophile attacking the alpha-carbonyl group of tRNA-bound glutamate with the formation of a thioester intermediate between enzyme and glutamate, and the concomitant release of tRNA(Glu). The thioester intermediate is finally reduced by direct hydride transfer from NADPH, to form the product GSA.</text>
</comment>
<dbReference type="InterPro" id="IPR036453">
    <property type="entry name" value="GluRdtase_dimer_dom_sf"/>
</dbReference>
<dbReference type="RefSeq" id="WP_034557976.1">
    <property type="nucleotide sequence ID" value="NZ_FZML01000011.1"/>
</dbReference>
<dbReference type="InterPro" id="IPR006151">
    <property type="entry name" value="Shikm_DH/Glu-tRNA_Rdtase"/>
</dbReference>
<dbReference type="SUPFAM" id="SSF51735">
    <property type="entry name" value="NAD(P)-binding Rossmann-fold domains"/>
    <property type="match status" value="1"/>
</dbReference>
<feature type="active site" description="Nucleophile" evidence="8 9">
    <location>
        <position position="49"/>
    </location>
</feature>
<evidence type="ECO:0000313" key="18">
    <source>
        <dbReference type="Proteomes" id="UP000029922"/>
    </source>
</evidence>
<evidence type="ECO:0000256" key="2">
    <source>
        <dbReference type="ARBA" id="ARBA00005916"/>
    </source>
</evidence>
<feature type="domain" description="Tetrapyrrole biosynthesis glutamyl-tRNA reductase dimerisation" evidence="13">
    <location>
        <begin position="361"/>
        <end position="458"/>
    </location>
</feature>
<keyword evidence="6 8" id="KW-0627">Porphyrin biosynthesis</keyword>
<feature type="site" description="Important for activity" evidence="8 12">
    <location>
        <position position="105"/>
    </location>
</feature>
<dbReference type="CDD" id="cd05213">
    <property type="entry name" value="NAD_bind_Glutamyl_tRNA_reduct"/>
    <property type="match status" value="1"/>
</dbReference>
<evidence type="ECO:0000256" key="5">
    <source>
        <dbReference type="ARBA" id="ARBA00023002"/>
    </source>
</evidence>
<keyword evidence="4 8" id="KW-0521">NADP</keyword>
<comment type="catalytic activity">
    <reaction evidence="7 8">
        <text>(S)-4-amino-5-oxopentanoate + tRNA(Glu) + NADP(+) = L-glutamyl-tRNA(Glu) + NADPH + H(+)</text>
        <dbReference type="Rhea" id="RHEA:12344"/>
        <dbReference type="Rhea" id="RHEA-COMP:9663"/>
        <dbReference type="Rhea" id="RHEA-COMP:9680"/>
        <dbReference type="ChEBI" id="CHEBI:15378"/>
        <dbReference type="ChEBI" id="CHEBI:57501"/>
        <dbReference type="ChEBI" id="CHEBI:57783"/>
        <dbReference type="ChEBI" id="CHEBI:58349"/>
        <dbReference type="ChEBI" id="CHEBI:78442"/>
        <dbReference type="ChEBI" id="CHEBI:78520"/>
        <dbReference type="EC" id="1.2.1.70"/>
    </reaction>
</comment>
<feature type="binding site" evidence="8 10">
    <location>
        <begin position="48"/>
        <end position="51"/>
    </location>
    <ligand>
        <name>substrate</name>
    </ligand>
</feature>
<dbReference type="Pfam" id="PF00745">
    <property type="entry name" value="GlutR_dimer"/>
    <property type="match status" value="1"/>
</dbReference>
<dbReference type="Proteomes" id="UP000029922">
    <property type="component" value="Unassembled WGS sequence"/>
</dbReference>
<sequence length="472" mass="53295">MYALVSFSHQNTDMSLREKLHFSDKESKAFLPILLNINGIVEIILLSTCNRCEIYLFLDSAKFIDSKPESVFDNIIEAISNKKFIQKETLKDKALILQGKDAIYHSFCVASSLLSLALGETQISGQLKNAYKVSYDNGFCAKHLTRLMHFAFRCAAEVRNKTDISKNPISIASVAVGYGLDFLNSVDNINSIVISKNLELMNDLEIDSNIRQVEYKDEEYKPRILVIGIGEMGVLCLKYLTRYPLDITICNRTLANAQQILLDLGLQKSVKILDFSSLKPCINDYDVVFSAVGGGILLTKDSLYRKDSKRLFIDLSIPRNIAFDTHDIEKYKLGEIEVIGVDNLKSKADEFINSRKQSAKEAHEIVARVTIEFLHWLSTLEIDPIIKGMRARAKQASIKEINRAIKKGFIPEALRDNAMKLLHSAFNEFLHSPTMKLKAMAEHESYDTVLESIGNVFGDGEQVLLNQYKCEK</sequence>
<comment type="function">
    <text evidence="8">Catalyzes the NADPH-dependent reduction of glutamyl-tRNA(Glu) to glutamate 1-semialdehyde (GSA).</text>
</comment>
<comment type="pathway">
    <text evidence="1 8">Porphyrin-containing compound metabolism; protoporphyrin-IX biosynthesis; 5-aminolevulinate from L-glutamyl-tRNA(Glu): step 1/2.</text>
</comment>
<dbReference type="SUPFAM" id="SSF69075">
    <property type="entry name" value="Glutamyl tRNA-reductase dimerization domain"/>
    <property type="match status" value="1"/>
</dbReference>